<keyword evidence="4" id="KW-0560">Oxidoreductase</keyword>
<dbReference type="SUPFAM" id="SSF55124">
    <property type="entry name" value="Nitrite/Sulfite reductase N-terminal domain-like"/>
    <property type="match status" value="2"/>
</dbReference>
<dbReference type="InterPro" id="IPR006067">
    <property type="entry name" value="NO2/SO3_Rdtase_4Fe4S_dom"/>
</dbReference>
<evidence type="ECO:0000313" key="12">
    <source>
        <dbReference type="Proteomes" id="UP000438914"/>
    </source>
</evidence>
<feature type="compositionally biased region" description="Polar residues" evidence="7">
    <location>
        <begin position="692"/>
        <end position="706"/>
    </location>
</feature>
<dbReference type="CDD" id="cd00291">
    <property type="entry name" value="SirA_YedF_YeeD"/>
    <property type="match status" value="1"/>
</dbReference>
<feature type="compositionally biased region" description="Low complexity" evidence="7">
    <location>
        <begin position="708"/>
        <end position="729"/>
    </location>
</feature>
<feature type="domain" description="UPF0033" evidence="9">
    <location>
        <begin position="739"/>
        <end position="805"/>
    </location>
</feature>
<evidence type="ECO:0000256" key="6">
    <source>
        <dbReference type="ARBA" id="ARBA00023014"/>
    </source>
</evidence>
<evidence type="ECO:0000256" key="3">
    <source>
        <dbReference type="ARBA" id="ARBA00022723"/>
    </source>
</evidence>
<feature type="region of interest" description="Disordered" evidence="7">
    <location>
        <begin position="692"/>
        <end position="735"/>
    </location>
</feature>
<dbReference type="GO" id="GO:0046872">
    <property type="term" value="F:metal ion binding"/>
    <property type="evidence" value="ECO:0007669"/>
    <property type="project" value="UniProtKB-KW"/>
</dbReference>
<dbReference type="GO" id="GO:0051539">
    <property type="term" value="F:4 iron, 4 sulfur cluster binding"/>
    <property type="evidence" value="ECO:0007669"/>
    <property type="project" value="UniProtKB-KW"/>
</dbReference>
<dbReference type="PANTHER" id="PTHR32439:SF9">
    <property type="entry name" value="BLR3264 PROTEIN"/>
    <property type="match status" value="1"/>
</dbReference>
<dbReference type="Gene3D" id="3.30.110.40">
    <property type="entry name" value="TusA-like domain"/>
    <property type="match status" value="1"/>
</dbReference>
<dbReference type="PANTHER" id="PTHR32439">
    <property type="entry name" value="FERREDOXIN--NITRITE REDUCTASE, CHLOROPLASTIC"/>
    <property type="match status" value="1"/>
</dbReference>
<dbReference type="EMBL" id="VUNG01000005">
    <property type="protein sequence ID" value="MST83782.1"/>
    <property type="molecule type" value="Genomic_DNA"/>
</dbReference>
<dbReference type="AlphaFoldDB" id="A0A7K0KCY6"/>
<dbReference type="InterPro" id="IPR036136">
    <property type="entry name" value="Nit/Sulf_reduc_fer-like_dom_sf"/>
</dbReference>
<keyword evidence="1" id="KW-0004">4Fe-4S</keyword>
<gene>
    <name evidence="11" type="ORF">FYJ73_03680</name>
</gene>
<organism evidence="11 12">
    <name type="scientific">Hallella mizrahii</name>
    <dbReference type="NCBI Taxonomy" id="2606637"/>
    <lineage>
        <taxon>Bacteria</taxon>
        <taxon>Pseudomonadati</taxon>
        <taxon>Bacteroidota</taxon>
        <taxon>Bacteroidia</taxon>
        <taxon>Bacteroidales</taxon>
        <taxon>Prevotellaceae</taxon>
        <taxon>Hallella</taxon>
    </lineage>
</organism>
<dbReference type="Gene3D" id="3.30.413.10">
    <property type="entry name" value="Sulfite Reductase Hemoprotein, domain 1"/>
    <property type="match status" value="2"/>
</dbReference>
<comment type="caution">
    <text evidence="11">The sequence shown here is derived from an EMBL/GenBank/DDBJ whole genome shotgun (WGS) entry which is preliminary data.</text>
</comment>
<evidence type="ECO:0000256" key="7">
    <source>
        <dbReference type="SAM" id="MobiDB-lite"/>
    </source>
</evidence>
<feature type="domain" description="Nitrite/sulphite reductase 4Fe-4S" evidence="8">
    <location>
        <begin position="118"/>
        <end position="269"/>
    </location>
</feature>
<reference evidence="11 12" key="1">
    <citation type="submission" date="2019-08" db="EMBL/GenBank/DDBJ databases">
        <title>In-depth cultivation of the pig gut microbiome towards novel bacterial diversity and tailored functional studies.</title>
        <authorList>
            <person name="Wylensek D."/>
            <person name="Hitch T.C.A."/>
            <person name="Clavel T."/>
        </authorList>
    </citation>
    <scope>NUCLEOTIDE SEQUENCE [LARGE SCALE GENOMIC DNA]</scope>
    <source>
        <strain evidence="11 12">LKV-178-WT-2A</strain>
    </source>
</reference>
<evidence type="ECO:0000256" key="4">
    <source>
        <dbReference type="ARBA" id="ARBA00023002"/>
    </source>
</evidence>
<dbReference type="InterPro" id="IPR051329">
    <property type="entry name" value="NIR_SIR_4Fe-4S"/>
</dbReference>
<dbReference type="InterPro" id="IPR036868">
    <property type="entry name" value="TusA-like_sf"/>
</dbReference>
<dbReference type="InterPro" id="IPR001455">
    <property type="entry name" value="TusA-like"/>
</dbReference>
<accession>A0A7K0KCY6</accession>
<keyword evidence="2" id="KW-0349">Heme</keyword>
<dbReference type="Pfam" id="PF01206">
    <property type="entry name" value="TusA"/>
    <property type="match status" value="1"/>
</dbReference>
<dbReference type="Proteomes" id="UP000438914">
    <property type="component" value="Unassembled WGS sequence"/>
</dbReference>
<evidence type="ECO:0000256" key="1">
    <source>
        <dbReference type="ARBA" id="ARBA00022485"/>
    </source>
</evidence>
<evidence type="ECO:0000259" key="10">
    <source>
        <dbReference type="Pfam" id="PF03460"/>
    </source>
</evidence>
<dbReference type="InterPro" id="IPR045854">
    <property type="entry name" value="NO2/SO3_Rdtase_4Fe4S_sf"/>
</dbReference>
<keyword evidence="3" id="KW-0479">Metal-binding</keyword>
<dbReference type="SUPFAM" id="SSF56014">
    <property type="entry name" value="Nitrite and sulphite reductase 4Fe-4S domain-like"/>
    <property type="match status" value="2"/>
</dbReference>
<keyword evidence="6" id="KW-0411">Iron-sulfur</keyword>
<keyword evidence="12" id="KW-1185">Reference proteome</keyword>
<evidence type="ECO:0000313" key="11">
    <source>
        <dbReference type="EMBL" id="MST83782.1"/>
    </source>
</evidence>
<proteinExistence type="predicted"/>
<sequence>MYRIPSTLNSDLDYTESLIKKYQAGEIKAGELKSNRVPMGIYEQRKNEHYMLRVRCAGGLITPKQLAEVAYVGRLVSTSHLHITTRQEIQIHNVDLRDTVPALRKLEKVGLSTAGGGGNTVRNMMVNDRSGLVAEEAFDVYPVVEELTSRLIAESDSFTMPRKYKVAMDYNEQDAHYSFVADFGLQARIIDGQRGYRVLIAGSTAPNPHTGWQVFDFLPEVDLYRAAKALKNWFNKYGNRRNRHKARMRYVFYKYGEEEAKRLYLEEFKELKRDGSLDFFVPTLPLEHHRPEFTPEKDDSEEFLRWKQRYAHAQTTDEGRRENLWFAYLPVDHGNNRPEFFAEVADYLANYGNDVIRFTKREQIQVRNIPEEYLPNIYHFFKRLGDYQVDYPVVVTNFTSCTGADTCRLGICLPKGAINAITKKLLASDLDLDAIPDFELKMNGCTNICANATWADLGFSGRIGRVGDDPFPAYTVWLPLKGRNEIDLSVGYIPARHLPGFVEDYLRDVIAEKDNYADYYDYVVKHGAEVVKLLLEKYKTVKPYAEEPDAYHDWEDDEKFSLIKYGQAECSAGLFDIIELDQDTIAEKRKAIDTGKAKDLEKELHDIVFAENRMLLVTRGIDPRTDDDVYNGFLKEFIATGIVPQKFSVLTDRARRHESLADQQPLIYELADLLNELYKGMDDNLQFKTVSATAQPQPAVSKQTDATPEPAVAKASPAPATSAAAPSKPDGLTPDVKKDFRGVSCPMNFVKTKIALSPMKSGQVLEILLDDGQPIQNVPGSVRNEGHTVLSTEKVDNYWKVLIKKK</sequence>
<name>A0A7K0KCY6_9BACT</name>
<evidence type="ECO:0000256" key="5">
    <source>
        <dbReference type="ARBA" id="ARBA00023004"/>
    </source>
</evidence>
<protein>
    <submittedName>
        <fullName evidence="11">Uncharacterized protein</fullName>
    </submittedName>
</protein>
<evidence type="ECO:0000259" key="9">
    <source>
        <dbReference type="Pfam" id="PF01206"/>
    </source>
</evidence>
<dbReference type="PROSITE" id="PS00365">
    <property type="entry name" value="NIR_SIR"/>
    <property type="match status" value="1"/>
</dbReference>
<feature type="domain" description="Nitrite/Sulfite reductase ferredoxin-like" evidence="10">
    <location>
        <begin position="323"/>
        <end position="378"/>
    </location>
</feature>
<dbReference type="InterPro" id="IPR005117">
    <property type="entry name" value="NiRdtase/SiRdtase_haem-b_fer"/>
</dbReference>
<evidence type="ECO:0000256" key="2">
    <source>
        <dbReference type="ARBA" id="ARBA00022617"/>
    </source>
</evidence>
<evidence type="ECO:0000259" key="8">
    <source>
        <dbReference type="Pfam" id="PF01077"/>
    </source>
</evidence>
<dbReference type="RefSeq" id="WP_154533362.1">
    <property type="nucleotide sequence ID" value="NZ_VUNG01000005.1"/>
</dbReference>
<keyword evidence="5" id="KW-0408">Iron</keyword>
<dbReference type="Pfam" id="PF03460">
    <property type="entry name" value="NIR_SIR_ferr"/>
    <property type="match status" value="2"/>
</dbReference>
<dbReference type="InterPro" id="IPR006066">
    <property type="entry name" value="NO2/SO3_Rdtase_FeS/sirohaem_BS"/>
</dbReference>
<dbReference type="SUPFAM" id="SSF64307">
    <property type="entry name" value="SirA-like"/>
    <property type="match status" value="1"/>
</dbReference>
<dbReference type="GO" id="GO:0016491">
    <property type="term" value="F:oxidoreductase activity"/>
    <property type="evidence" value="ECO:0007669"/>
    <property type="project" value="UniProtKB-KW"/>
</dbReference>
<dbReference type="GO" id="GO:0020037">
    <property type="term" value="F:heme binding"/>
    <property type="evidence" value="ECO:0007669"/>
    <property type="project" value="InterPro"/>
</dbReference>
<dbReference type="Gene3D" id="3.90.480.10">
    <property type="entry name" value="Sulfite Reductase Hemoprotein,Domain 2"/>
    <property type="match status" value="1"/>
</dbReference>
<dbReference type="Pfam" id="PF01077">
    <property type="entry name" value="NIR_SIR"/>
    <property type="match status" value="1"/>
</dbReference>
<feature type="domain" description="Nitrite/Sulfite reductase ferredoxin-like" evidence="10">
    <location>
        <begin position="42"/>
        <end position="108"/>
    </location>
</feature>